<evidence type="ECO:0008006" key="4">
    <source>
        <dbReference type="Google" id="ProtNLM"/>
    </source>
</evidence>
<evidence type="ECO:0000256" key="1">
    <source>
        <dbReference type="SAM" id="Phobius"/>
    </source>
</evidence>
<proteinExistence type="predicted"/>
<dbReference type="RefSeq" id="XP_008073775.1">
    <property type="nucleotide sequence ID" value="XM_008075584.1"/>
</dbReference>
<dbReference type="OrthoDB" id="10309659at2759"/>
<feature type="transmembrane region" description="Helical" evidence="1">
    <location>
        <begin position="266"/>
        <end position="289"/>
    </location>
</feature>
<dbReference type="GeneID" id="19878639"/>
<organism evidence="2 3">
    <name type="scientific">Vavraia culicis (isolate floridensis)</name>
    <name type="common">Microsporidian parasite</name>
    <dbReference type="NCBI Taxonomy" id="948595"/>
    <lineage>
        <taxon>Eukaryota</taxon>
        <taxon>Fungi</taxon>
        <taxon>Fungi incertae sedis</taxon>
        <taxon>Microsporidia</taxon>
        <taxon>Pleistophoridae</taxon>
        <taxon>Vavraia</taxon>
    </lineage>
</organism>
<keyword evidence="1" id="KW-0472">Membrane</keyword>
<sequence length="319" mass="36373">MLKITMSSPRGEILFETEMTANETVEDIKNYIVEKMVDNEAAIKIYRLDGSRREHSVSEIKDRLVILYNGKKISDRIPISILNTTGSVFLQFDVRKCEERSGSYIIEHSKIEDTIDEKECQKGADASVQYLSESNGTEQKQPVEIGTEDRKAKDVHIESNTHESIVFEDTPLSNSSLNNEEDDIEMQQIERNVSVRNLLTGKVMAVDPRKVVRRDGRLYYLSPQSEPAPQDTILKRFEWVFLFITPETIIKASMIIALFYSGNSPMACVLLMIFVLTFLSSQSIFNLSFTNTNMYEKIGKLAYSFVASMFLLSFESSAY</sequence>
<dbReference type="OMA" id="MACVLLM"/>
<accession>L2GWX9</accession>
<gene>
    <name evidence="2" type="ORF">VCUG_00754</name>
</gene>
<feature type="transmembrane region" description="Helical" evidence="1">
    <location>
        <begin position="239"/>
        <end position="260"/>
    </location>
</feature>
<reference evidence="3" key="1">
    <citation type="submission" date="2011-03" db="EMBL/GenBank/DDBJ databases">
        <title>The genome sequence of Vavraia culicis strain floridensis.</title>
        <authorList>
            <consortium name="The Broad Institute Genome Sequencing Platform"/>
            <person name="Cuomo C."/>
            <person name="Becnel J."/>
            <person name="Sanscrainte N."/>
            <person name="Young S.K."/>
            <person name="Zeng Q."/>
            <person name="Gargeya S."/>
            <person name="Fitzgerald M."/>
            <person name="Haas B."/>
            <person name="Abouelleil A."/>
            <person name="Alvarado L."/>
            <person name="Arachchi H.M."/>
            <person name="Berlin A."/>
            <person name="Chapman S.B."/>
            <person name="Gearin G."/>
            <person name="Goldberg J."/>
            <person name="Griggs A."/>
            <person name="Gujja S."/>
            <person name="Hansen M."/>
            <person name="Heiman D."/>
            <person name="Howarth C."/>
            <person name="Larimer J."/>
            <person name="Lui A."/>
            <person name="MacDonald P.J.P."/>
            <person name="McCowen C."/>
            <person name="Montmayeur A."/>
            <person name="Murphy C."/>
            <person name="Neiman D."/>
            <person name="Pearson M."/>
            <person name="Priest M."/>
            <person name="Roberts A."/>
            <person name="Saif S."/>
            <person name="Shea T."/>
            <person name="Sisk P."/>
            <person name="Stolte C."/>
            <person name="Sykes S."/>
            <person name="Wortman J."/>
            <person name="Nusbaum C."/>
            <person name="Birren B."/>
        </authorList>
    </citation>
    <scope>NUCLEOTIDE SEQUENCE [LARGE SCALE GENOMIC DNA]</scope>
    <source>
        <strain evidence="3">floridensis</strain>
    </source>
</reference>
<dbReference type="EMBL" id="GL877412">
    <property type="protein sequence ID" value="ELA47793.1"/>
    <property type="molecule type" value="Genomic_DNA"/>
</dbReference>
<evidence type="ECO:0000313" key="2">
    <source>
        <dbReference type="EMBL" id="ELA47793.1"/>
    </source>
</evidence>
<keyword evidence="3" id="KW-1185">Reference proteome</keyword>
<dbReference type="HOGENOM" id="CLU_872088_0_0_1"/>
<keyword evidence="1" id="KW-1133">Transmembrane helix</keyword>
<name>L2GWX9_VAVCU</name>
<protein>
    <recommendedName>
        <fullName evidence="4">Ubiquitin-like domain-containing protein</fullName>
    </recommendedName>
</protein>
<evidence type="ECO:0000313" key="3">
    <source>
        <dbReference type="Proteomes" id="UP000011081"/>
    </source>
</evidence>
<feature type="transmembrane region" description="Helical" evidence="1">
    <location>
        <begin position="301"/>
        <end position="318"/>
    </location>
</feature>
<dbReference type="Proteomes" id="UP000011081">
    <property type="component" value="Unassembled WGS sequence"/>
</dbReference>
<dbReference type="VEuPathDB" id="MicrosporidiaDB:VCUG_00754"/>
<dbReference type="InParanoid" id="L2GWX9"/>
<keyword evidence="1" id="KW-0812">Transmembrane</keyword>
<dbReference type="AlphaFoldDB" id="L2GWX9"/>